<dbReference type="EMBL" id="FJVC01000032">
    <property type="protein sequence ID" value="CZT41303.1"/>
    <property type="molecule type" value="Genomic_DNA"/>
</dbReference>
<gene>
    <name evidence="2" type="ORF">RSE6_01026</name>
</gene>
<proteinExistence type="predicted"/>
<keyword evidence="3" id="KW-1185">Reference proteome</keyword>
<evidence type="ECO:0000256" key="1">
    <source>
        <dbReference type="SAM" id="MobiDB-lite"/>
    </source>
</evidence>
<sequence length="102" mass="11651">MSHYGEGREQALRRLNREQRCRLDEFRKIASPGPKQRSGNPNSMNSGRLSRQASIDSAGRTEGAQCRKELAAVLFARFEAVSGPFFFFKLTRLSQDFDESMY</sequence>
<accession>A0A1E1LWQ6</accession>
<feature type="compositionally biased region" description="Polar residues" evidence="1">
    <location>
        <begin position="37"/>
        <end position="55"/>
    </location>
</feature>
<organism evidence="2 3">
    <name type="scientific">Rhynchosporium secalis</name>
    <name type="common">Barley scald fungus</name>
    <dbReference type="NCBI Taxonomy" id="38038"/>
    <lineage>
        <taxon>Eukaryota</taxon>
        <taxon>Fungi</taxon>
        <taxon>Dikarya</taxon>
        <taxon>Ascomycota</taxon>
        <taxon>Pezizomycotina</taxon>
        <taxon>Leotiomycetes</taxon>
        <taxon>Helotiales</taxon>
        <taxon>Ploettnerulaceae</taxon>
        <taxon>Rhynchosporium</taxon>
    </lineage>
</organism>
<name>A0A1E1LWQ6_RHYSE</name>
<evidence type="ECO:0000313" key="2">
    <source>
        <dbReference type="EMBL" id="CZT41303.1"/>
    </source>
</evidence>
<protein>
    <submittedName>
        <fullName evidence="2">Uncharacterized protein</fullName>
    </submittedName>
</protein>
<dbReference type="Proteomes" id="UP000177625">
    <property type="component" value="Unassembled WGS sequence"/>
</dbReference>
<feature type="region of interest" description="Disordered" evidence="1">
    <location>
        <begin position="25"/>
        <end position="61"/>
    </location>
</feature>
<dbReference type="AlphaFoldDB" id="A0A1E1LWQ6"/>
<reference evidence="3" key="1">
    <citation type="submission" date="2016-03" db="EMBL/GenBank/DDBJ databases">
        <authorList>
            <person name="Guldener U."/>
        </authorList>
    </citation>
    <scope>NUCLEOTIDE SEQUENCE [LARGE SCALE GENOMIC DNA]</scope>
</reference>
<evidence type="ECO:0000313" key="3">
    <source>
        <dbReference type="Proteomes" id="UP000177625"/>
    </source>
</evidence>